<dbReference type="InterPro" id="IPR010987">
    <property type="entry name" value="Glutathione-S-Trfase_C-like"/>
</dbReference>
<dbReference type="GO" id="GO:0004364">
    <property type="term" value="F:glutathione transferase activity"/>
    <property type="evidence" value="ECO:0007669"/>
    <property type="project" value="UniProtKB-EC"/>
</dbReference>
<comment type="catalytic activity">
    <reaction evidence="7">
        <text>RX + glutathione = an S-substituted glutathione + a halide anion + H(+)</text>
        <dbReference type="Rhea" id="RHEA:16437"/>
        <dbReference type="ChEBI" id="CHEBI:15378"/>
        <dbReference type="ChEBI" id="CHEBI:16042"/>
        <dbReference type="ChEBI" id="CHEBI:17792"/>
        <dbReference type="ChEBI" id="CHEBI:57925"/>
        <dbReference type="ChEBI" id="CHEBI:90779"/>
        <dbReference type="EC" id="2.5.1.18"/>
    </reaction>
</comment>
<feature type="domain" description="GST C-terminal" evidence="9">
    <location>
        <begin position="291"/>
        <end position="419"/>
    </location>
</feature>
<evidence type="ECO:0000256" key="5">
    <source>
        <dbReference type="ARBA" id="ARBA00022575"/>
    </source>
</evidence>
<dbReference type="InterPro" id="IPR034347">
    <property type="entry name" value="GST_Phi_C"/>
</dbReference>
<dbReference type="FunFam" id="1.20.1050.10:FF:000004">
    <property type="entry name" value="Glutathione S-transferase F2"/>
    <property type="match status" value="2"/>
</dbReference>
<dbReference type="InterPro" id="IPR036249">
    <property type="entry name" value="Thioredoxin-like_sf"/>
</dbReference>
<dbReference type="InterPro" id="IPR036282">
    <property type="entry name" value="Glutathione-S-Trfase_C_sf"/>
</dbReference>
<evidence type="ECO:0000256" key="2">
    <source>
        <dbReference type="ARBA" id="ARBA00010128"/>
    </source>
</evidence>
<dbReference type="CDD" id="cd03187">
    <property type="entry name" value="GST_C_Phi"/>
    <property type="match status" value="2"/>
</dbReference>
<gene>
    <name evidence="10" type="ORF">DEO72_LG9g1582</name>
</gene>
<feature type="domain" description="GST C-terminal" evidence="9">
    <location>
        <begin position="90"/>
        <end position="230"/>
    </location>
</feature>
<dbReference type="SFLD" id="SFLDG01154">
    <property type="entry name" value="Main.5:_Phi-like"/>
    <property type="match status" value="1"/>
</dbReference>
<evidence type="ECO:0000256" key="4">
    <source>
        <dbReference type="ARBA" id="ARBA00022490"/>
    </source>
</evidence>
<dbReference type="Proteomes" id="UP000501690">
    <property type="component" value="Linkage Group LG9"/>
</dbReference>
<comment type="subcellular location">
    <subcellularLocation>
        <location evidence="1">Cytoplasm</location>
        <location evidence="1">Cytosol</location>
    </subcellularLocation>
</comment>
<dbReference type="AlphaFoldDB" id="A0A4D6MZV5"/>
<evidence type="ECO:0000256" key="3">
    <source>
        <dbReference type="ARBA" id="ARBA00012452"/>
    </source>
</evidence>
<dbReference type="GO" id="GO:0005829">
    <property type="term" value="C:cytosol"/>
    <property type="evidence" value="ECO:0007669"/>
    <property type="project" value="UniProtKB-SubCell"/>
</dbReference>
<evidence type="ECO:0000313" key="11">
    <source>
        <dbReference type="Proteomes" id="UP000501690"/>
    </source>
</evidence>
<keyword evidence="5" id="KW-0216">Detoxification</keyword>
<dbReference type="GO" id="GO:0043295">
    <property type="term" value="F:glutathione binding"/>
    <property type="evidence" value="ECO:0007669"/>
    <property type="project" value="TreeGrafter"/>
</dbReference>
<keyword evidence="6 10" id="KW-0808">Transferase</keyword>
<reference evidence="10 11" key="1">
    <citation type="submission" date="2019-04" db="EMBL/GenBank/DDBJ databases">
        <title>An improved genome assembly and genetic linkage map for asparagus bean, Vigna unguiculata ssp. sesquipedialis.</title>
        <authorList>
            <person name="Xia Q."/>
            <person name="Zhang R."/>
            <person name="Dong Y."/>
        </authorList>
    </citation>
    <scope>NUCLEOTIDE SEQUENCE [LARGE SCALE GENOMIC DNA]</scope>
    <source>
        <tissue evidence="10">Leaf</tissue>
    </source>
</reference>
<dbReference type="Pfam" id="PF00043">
    <property type="entry name" value="GST_C"/>
    <property type="match status" value="2"/>
</dbReference>
<dbReference type="InterPro" id="IPR004045">
    <property type="entry name" value="Glutathione_S-Trfase_N"/>
</dbReference>
<keyword evidence="4" id="KW-0963">Cytoplasm</keyword>
<comment type="similarity">
    <text evidence="2">Belongs to the GST superfamily. Phi family.</text>
</comment>
<feature type="domain" description="GST N-terminal" evidence="8">
    <location>
        <begin position="1"/>
        <end position="82"/>
    </location>
</feature>
<feature type="domain" description="GST N-terminal" evidence="8">
    <location>
        <begin position="203"/>
        <end position="284"/>
    </location>
</feature>
<dbReference type="PROSITE" id="PS50405">
    <property type="entry name" value="GST_CTER"/>
    <property type="match status" value="2"/>
</dbReference>
<evidence type="ECO:0000256" key="6">
    <source>
        <dbReference type="ARBA" id="ARBA00022679"/>
    </source>
</evidence>
<dbReference type="SUPFAM" id="SSF47616">
    <property type="entry name" value="GST C-terminal domain-like"/>
    <property type="match status" value="2"/>
</dbReference>
<keyword evidence="11" id="KW-1185">Reference proteome</keyword>
<dbReference type="Pfam" id="PF02798">
    <property type="entry name" value="GST_N"/>
    <property type="match status" value="2"/>
</dbReference>
<protein>
    <recommendedName>
        <fullName evidence="3">glutathione transferase</fullName>
        <ecNumber evidence="3">2.5.1.18</ecNumber>
    </recommendedName>
</protein>
<name>A0A4D6MZV5_VIGUN</name>
<evidence type="ECO:0000256" key="1">
    <source>
        <dbReference type="ARBA" id="ARBA00004514"/>
    </source>
</evidence>
<dbReference type="CDD" id="cd03053">
    <property type="entry name" value="GST_N_Phi"/>
    <property type="match status" value="1"/>
</dbReference>
<dbReference type="SFLD" id="SFLDG00358">
    <property type="entry name" value="Main_(cytGST)"/>
    <property type="match status" value="2"/>
</dbReference>
<dbReference type="FunFam" id="3.40.30.10:FF:000016">
    <property type="entry name" value="Glutathione S-transferase F2"/>
    <property type="match status" value="2"/>
</dbReference>
<dbReference type="PANTHER" id="PTHR43900">
    <property type="entry name" value="GLUTATHIONE S-TRANSFERASE RHO"/>
    <property type="match status" value="1"/>
</dbReference>
<accession>A0A4D6MZV5</accession>
<evidence type="ECO:0000313" key="10">
    <source>
        <dbReference type="EMBL" id="QCE06568.1"/>
    </source>
</evidence>
<dbReference type="InterPro" id="IPR040079">
    <property type="entry name" value="Glutathione_S-Trfase"/>
</dbReference>
<dbReference type="Gene3D" id="1.20.1050.10">
    <property type="match status" value="2"/>
</dbReference>
<evidence type="ECO:0000256" key="7">
    <source>
        <dbReference type="ARBA" id="ARBA00047960"/>
    </source>
</evidence>
<dbReference type="GO" id="GO:0006749">
    <property type="term" value="P:glutathione metabolic process"/>
    <property type="evidence" value="ECO:0007669"/>
    <property type="project" value="TreeGrafter"/>
</dbReference>
<sequence length="419" mass="47812">MALKLYGLPMSTNTTRVMICLHEKEVDFELVPVNVFTAEHKQPPFLSKNPFGLIPVLQDGELILFESRAITAYVAEKFKETGPDLIRHKDAKEGAVVKVWTEVEAHYYEPAVSPIIYEHFVAPFQGKEPDKSVIDTNVEKLKKVLDVYEEKLSSTKYLAGEFYSLADLCHVSETHYLMQTPCASMINERPHVKAWWEDISSRPAFSKVEPGMTFATMRATASLYEKEVEFEFVHVDMKNGEHKKEPFILLNPFGQVPAFEDGDLKLFESRAITQYIVHEYAEKGTQLICNESKKMAMVRMWMEIESQKYDQAASKLVWELAVKPMYGIPTDQAAVEETEGKLGSILDFYEKTLSQNKYLAGECFTLADLHHLPTIHYLMNTPSKKLFESRPHVTAWIADITARPAWSKVLAMQPNLSSK</sequence>
<dbReference type="PANTHER" id="PTHR43900:SF47">
    <property type="entry name" value="GLUTATHIONE S-TRANSFERASE F6-RELATED"/>
    <property type="match status" value="1"/>
</dbReference>
<evidence type="ECO:0000259" key="9">
    <source>
        <dbReference type="PROSITE" id="PS50405"/>
    </source>
</evidence>
<dbReference type="SFLD" id="SFLDS00019">
    <property type="entry name" value="Glutathione_Transferase_(cytos"/>
    <property type="match status" value="2"/>
</dbReference>
<dbReference type="SUPFAM" id="SSF52833">
    <property type="entry name" value="Thioredoxin-like"/>
    <property type="match status" value="2"/>
</dbReference>
<dbReference type="Gene3D" id="3.40.30.10">
    <property type="entry name" value="Glutaredoxin"/>
    <property type="match status" value="2"/>
</dbReference>
<dbReference type="GO" id="GO:0009407">
    <property type="term" value="P:toxin catabolic process"/>
    <property type="evidence" value="ECO:0007669"/>
    <property type="project" value="UniProtKB-ARBA"/>
</dbReference>
<dbReference type="InterPro" id="IPR004046">
    <property type="entry name" value="GST_C"/>
</dbReference>
<dbReference type="PROSITE" id="PS50404">
    <property type="entry name" value="GST_NTER"/>
    <property type="match status" value="2"/>
</dbReference>
<dbReference type="EMBL" id="CP039353">
    <property type="protein sequence ID" value="QCE06568.1"/>
    <property type="molecule type" value="Genomic_DNA"/>
</dbReference>
<proteinExistence type="inferred from homology"/>
<dbReference type="EC" id="2.5.1.18" evidence="3"/>
<evidence type="ECO:0000259" key="8">
    <source>
        <dbReference type="PROSITE" id="PS50404"/>
    </source>
</evidence>
<organism evidence="10 11">
    <name type="scientific">Vigna unguiculata</name>
    <name type="common">Cowpea</name>
    <dbReference type="NCBI Taxonomy" id="3917"/>
    <lineage>
        <taxon>Eukaryota</taxon>
        <taxon>Viridiplantae</taxon>
        <taxon>Streptophyta</taxon>
        <taxon>Embryophyta</taxon>
        <taxon>Tracheophyta</taxon>
        <taxon>Spermatophyta</taxon>
        <taxon>Magnoliopsida</taxon>
        <taxon>eudicotyledons</taxon>
        <taxon>Gunneridae</taxon>
        <taxon>Pentapetalae</taxon>
        <taxon>rosids</taxon>
        <taxon>fabids</taxon>
        <taxon>Fabales</taxon>
        <taxon>Fabaceae</taxon>
        <taxon>Papilionoideae</taxon>
        <taxon>50 kb inversion clade</taxon>
        <taxon>NPAAA clade</taxon>
        <taxon>indigoferoid/millettioid clade</taxon>
        <taxon>Phaseoleae</taxon>
        <taxon>Vigna</taxon>
    </lineage>
</organism>